<name>A0A2K3Q8B6_9HYPO</name>
<dbReference type="AlphaFoldDB" id="A0A2K3Q8B6"/>
<dbReference type="EMBL" id="NRSZ01001042">
    <property type="protein sequence ID" value="PNY23805.1"/>
    <property type="molecule type" value="Genomic_DNA"/>
</dbReference>
<protein>
    <submittedName>
        <fullName evidence="1">Uncharacterized protein</fullName>
    </submittedName>
</protein>
<evidence type="ECO:0000313" key="1">
    <source>
        <dbReference type="EMBL" id="PNY23805.1"/>
    </source>
</evidence>
<organism evidence="1 2">
    <name type="scientific">Tolypocladium capitatum</name>
    <dbReference type="NCBI Taxonomy" id="45235"/>
    <lineage>
        <taxon>Eukaryota</taxon>
        <taxon>Fungi</taxon>
        <taxon>Dikarya</taxon>
        <taxon>Ascomycota</taxon>
        <taxon>Pezizomycotina</taxon>
        <taxon>Sordariomycetes</taxon>
        <taxon>Hypocreomycetidae</taxon>
        <taxon>Hypocreales</taxon>
        <taxon>Ophiocordycipitaceae</taxon>
        <taxon>Tolypocladium</taxon>
    </lineage>
</organism>
<gene>
    <name evidence="1" type="ORF">TCAP_06253</name>
</gene>
<comment type="caution">
    <text evidence="1">The sequence shown here is derived from an EMBL/GenBank/DDBJ whole genome shotgun (WGS) entry which is preliminary data.</text>
</comment>
<keyword evidence="2" id="KW-1185">Reference proteome</keyword>
<dbReference type="Proteomes" id="UP000236621">
    <property type="component" value="Unassembled WGS sequence"/>
</dbReference>
<evidence type="ECO:0000313" key="2">
    <source>
        <dbReference type="Proteomes" id="UP000236621"/>
    </source>
</evidence>
<accession>A0A2K3Q8B6</accession>
<proteinExistence type="predicted"/>
<sequence>MEAQSSHRWTLPTCKARAYLRRLNRSSDEEYRYIPLTPESPTARDAFVTIPTVRISSETLIYVGLSEARAAELWSRWTNWPDSGPSRETDADDEGLQVEFIDFITGTLSNRVNTAEDDDNQWRACLNAYGIAVDVQDAILDPHFKYLRLSESCLFWAKDTIEMRYAGLEDIQRASRKREMELYRAASRPGGDDSEYAADRHQGRLPLGRGLSMPTGQGQRSVSGLQQQNTSGIEAESWGSVSGIAARNAPGHVVLFKGIDQGRITGLFDEAGALDIGTLLSSAPSDFSGTRSLFYFTLDYEVAEYYAAFAKRRAECESVVIVCLRIPNTALESLSAPEIQRIYWPSSEWKELVWRCRTNEPIPLRLRKYRQAVLTIGSISRKPNYTYRTIRSFEEVTERSLLEVRRSGRNVPAIQYVFSGQEEGREFLVEHGVRDLKVFPFPQSELEAWLASDRWTLFIRFLVRDNKVTGLSALGRWST</sequence>
<reference evidence="1 2" key="1">
    <citation type="submission" date="2017-08" db="EMBL/GenBank/DDBJ databases">
        <title>Harnessing the power of phylogenomics to disentangle the directionality and signatures of interkingdom host jumping in the parasitic fungal genus Tolypocladium.</title>
        <authorList>
            <person name="Quandt C.A."/>
            <person name="Patterson W."/>
            <person name="Spatafora J.W."/>
        </authorList>
    </citation>
    <scope>NUCLEOTIDE SEQUENCE [LARGE SCALE GENOMIC DNA]</scope>
    <source>
        <strain evidence="1 2">CBS 113982</strain>
    </source>
</reference>
<dbReference type="STRING" id="45235.A0A2K3Q8B6"/>
<dbReference type="OrthoDB" id="5429780at2759"/>